<dbReference type="Proteomes" id="UP000053105">
    <property type="component" value="Unassembled WGS sequence"/>
</dbReference>
<accession>A0A0N1IT16</accession>
<evidence type="ECO:0000313" key="2">
    <source>
        <dbReference type="EMBL" id="KOX68158.1"/>
    </source>
</evidence>
<feature type="compositionally biased region" description="Polar residues" evidence="1">
    <location>
        <begin position="12"/>
        <end position="21"/>
    </location>
</feature>
<reference evidence="2 3" key="1">
    <citation type="submission" date="2015-07" db="EMBL/GenBank/DDBJ databases">
        <title>The genome of Melipona quadrifasciata.</title>
        <authorList>
            <person name="Pan H."/>
            <person name="Kapheim K."/>
        </authorList>
    </citation>
    <scope>NUCLEOTIDE SEQUENCE [LARGE SCALE GENOMIC DNA]</scope>
    <source>
        <strain evidence="2">0111107301</strain>
        <tissue evidence="2">Whole body</tissue>
    </source>
</reference>
<dbReference type="OrthoDB" id="7580384at2759"/>
<dbReference type="AlphaFoldDB" id="A0A0N1IT16"/>
<organism evidence="2 3">
    <name type="scientific">Melipona quadrifasciata</name>
    <dbReference type="NCBI Taxonomy" id="166423"/>
    <lineage>
        <taxon>Eukaryota</taxon>
        <taxon>Metazoa</taxon>
        <taxon>Ecdysozoa</taxon>
        <taxon>Arthropoda</taxon>
        <taxon>Hexapoda</taxon>
        <taxon>Insecta</taxon>
        <taxon>Pterygota</taxon>
        <taxon>Neoptera</taxon>
        <taxon>Endopterygota</taxon>
        <taxon>Hymenoptera</taxon>
        <taxon>Apocrita</taxon>
        <taxon>Aculeata</taxon>
        <taxon>Apoidea</taxon>
        <taxon>Anthophila</taxon>
        <taxon>Apidae</taxon>
        <taxon>Melipona</taxon>
    </lineage>
</organism>
<feature type="region of interest" description="Disordered" evidence="1">
    <location>
        <begin position="12"/>
        <end position="31"/>
    </location>
</feature>
<evidence type="ECO:0000256" key="1">
    <source>
        <dbReference type="SAM" id="MobiDB-lite"/>
    </source>
</evidence>
<sequence length="70" mass="7735">MIFCILRPFSGSSRRCTSSGASKDPSVGQSRDFAKTIRPSCLAHENEIDPLGMSTVVKHLFNLQFLFETA</sequence>
<dbReference type="EMBL" id="KQ435944">
    <property type="protein sequence ID" value="KOX68158.1"/>
    <property type="molecule type" value="Genomic_DNA"/>
</dbReference>
<evidence type="ECO:0000313" key="3">
    <source>
        <dbReference type="Proteomes" id="UP000053105"/>
    </source>
</evidence>
<gene>
    <name evidence="2" type="ORF">WN51_06052</name>
</gene>
<proteinExistence type="predicted"/>
<protein>
    <submittedName>
        <fullName evidence="2">Uncharacterized protein</fullName>
    </submittedName>
</protein>
<keyword evidence="3" id="KW-1185">Reference proteome</keyword>
<name>A0A0N1IT16_9HYME</name>